<name>A0A067MFM8_BOTB1</name>
<evidence type="ECO:0000313" key="3">
    <source>
        <dbReference type="Proteomes" id="UP000027195"/>
    </source>
</evidence>
<feature type="domain" description="HNH nuclease" evidence="1">
    <location>
        <begin position="134"/>
        <end position="209"/>
    </location>
</feature>
<dbReference type="STRING" id="930990.A0A067MFM8"/>
<gene>
    <name evidence="2" type="ORF">BOTBODRAFT_174491</name>
</gene>
<organism evidence="2 3">
    <name type="scientific">Botryobasidium botryosum (strain FD-172 SS1)</name>
    <dbReference type="NCBI Taxonomy" id="930990"/>
    <lineage>
        <taxon>Eukaryota</taxon>
        <taxon>Fungi</taxon>
        <taxon>Dikarya</taxon>
        <taxon>Basidiomycota</taxon>
        <taxon>Agaricomycotina</taxon>
        <taxon>Agaricomycetes</taxon>
        <taxon>Cantharellales</taxon>
        <taxon>Botryobasidiaceae</taxon>
        <taxon>Botryobasidium</taxon>
    </lineage>
</organism>
<dbReference type="HOGENOM" id="CLU_055165_0_0_1"/>
<evidence type="ECO:0000313" key="2">
    <source>
        <dbReference type="EMBL" id="KDQ14618.1"/>
    </source>
</evidence>
<dbReference type="EMBL" id="KL198036">
    <property type="protein sequence ID" value="KDQ14618.1"/>
    <property type="molecule type" value="Genomic_DNA"/>
</dbReference>
<sequence>MSTTSMQRNVTVLSGESGELLAGFWQRNTITIEMFYTMLQFIITVDPEDSAVNVEDVRWALYNECGQRLEPSDASVLPVGTYYINRWDGGPCAVRVTSEHFRRRTRSVDSTGMSPSIHGEESFKDRVRARDGRCLVTGHAVEDFDYAGFVAAHIFPIAHEASWKALGFAEQVQDDHPSAGASKINSVQNGILLCVDAAALWDAYAFTIHPDTHKVLYFSRSAIRGVPEGTTVLFDHCDSPGARPLDTLLREHWRQCILARVKADGARAADFDFEFGPGDVDLQDEERWGGGVGQEMLEIELHRRLAPGS</sequence>
<dbReference type="InterPro" id="IPR003615">
    <property type="entry name" value="HNH_nuc"/>
</dbReference>
<accession>A0A067MFM8</accession>
<dbReference type="OrthoDB" id="2142759at2759"/>
<reference evidence="3" key="1">
    <citation type="journal article" date="2014" name="Proc. Natl. Acad. Sci. U.S.A.">
        <title>Extensive sampling of basidiomycete genomes demonstrates inadequacy of the white-rot/brown-rot paradigm for wood decay fungi.</title>
        <authorList>
            <person name="Riley R."/>
            <person name="Salamov A.A."/>
            <person name="Brown D.W."/>
            <person name="Nagy L.G."/>
            <person name="Floudas D."/>
            <person name="Held B.W."/>
            <person name="Levasseur A."/>
            <person name="Lombard V."/>
            <person name="Morin E."/>
            <person name="Otillar R."/>
            <person name="Lindquist E.A."/>
            <person name="Sun H."/>
            <person name="LaButti K.M."/>
            <person name="Schmutz J."/>
            <person name="Jabbour D."/>
            <person name="Luo H."/>
            <person name="Baker S.E."/>
            <person name="Pisabarro A.G."/>
            <person name="Walton J.D."/>
            <person name="Blanchette R.A."/>
            <person name="Henrissat B."/>
            <person name="Martin F."/>
            <person name="Cullen D."/>
            <person name="Hibbett D.S."/>
            <person name="Grigoriev I.V."/>
        </authorList>
    </citation>
    <scope>NUCLEOTIDE SEQUENCE [LARGE SCALE GENOMIC DNA]</scope>
    <source>
        <strain evidence="3">FD-172 SS1</strain>
    </source>
</reference>
<dbReference type="AlphaFoldDB" id="A0A067MFM8"/>
<evidence type="ECO:0000259" key="1">
    <source>
        <dbReference type="Pfam" id="PF13391"/>
    </source>
</evidence>
<keyword evidence="3" id="KW-1185">Reference proteome</keyword>
<protein>
    <recommendedName>
        <fullName evidence="1">HNH nuclease domain-containing protein</fullName>
    </recommendedName>
</protein>
<dbReference type="Proteomes" id="UP000027195">
    <property type="component" value="Unassembled WGS sequence"/>
</dbReference>
<dbReference type="InParanoid" id="A0A067MFM8"/>
<proteinExistence type="predicted"/>
<dbReference type="Pfam" id="PF13391">
    <property type="entry name" value="HNH_2"/>
    <property type="match status" value="1"/>
</dbReference>